<dbReference type="AlphaFoldDB" id="A0A6P4E237"/>
<evidence type="ECO:0000256" key="1">
    <source>
        <dbReference type="SAM" id="MobiDB-lite"/>
    </source>
</evidence>
<reference evidence="4" key="2">
    <citation type="submission" date="2025-04" db="UniProtKB">
        <authorList>
            <consortium name="RefSeq"/>
        </authorList>
    </citation>
    <scope>IDENTIFICATION</scope>
</reference>
<accession>A0A6P4E237</accession>
<evidence type="ECO:0000313" key="2">
    <source>
        <dbReference type="EnsemblMetazoa" id="XP_016971967.1"/>
    </source>
</evidence>
<name>A0A6P4E237_DRORH</name>
<sequence>MSTKRKVSPRKKSKTSVDKSKKNPSAIRSILCPDVVKPMKETKPEGTEVKECPRAGSYKSSADQRIYLEQEVIPILTEGMLGLAREMPRDPIGYLEKFWLYNKHKCDIKLPQNIL</sequence>
<evidence type="ECO:0000313" key="4">
    <source>
        <dbReference type="RefSeq" id="XP_016971967.1"/>
    </source>
</evidence>
<keyword evidence="3" id="KW-1185">Reference proteome</keyword>
<dbReference type="EnsemblMetazoa" id="XM_017116478.2">
    <property type="protein sequence ID" value="XP_016971967.1"/>
    <property type="gene ID" value="LOC108039458"/>
</dbReference>
<feature type="compositionally biased region" description="Basic residues" evidence="1">
    <location>
        <begin position="1"/>
        <end position="14"/>
    </location>
</feature>
<proteinExistence type="predicted"/>
<gene>
    <name evidence="4" type="primary">LOC108039458</name>
    <name evidence="2" type="synonym">108039458</name>
</gene>
<dbReference type="GeneID" id="108039458"/>
<reference evidence="3" key="1">
    <citation type="journal article" date="2021" name="Elife">
        <title>Highly contiguous assemblies of 101 drosophilid genomes.</title>
        <authorList>
            <person name="Kim B.Y."/>
            <person name="Wang J.R."/>
            <person name="Miller D.E."/>
            <person name="Barmina O."/>
            <person name="Delaney E."/>
            <person name="Thompson A."/>
            <person name="Comeault A.A."/>
            <person name="Peede D."/>
            <person name="D'Agostino E.R."/>
            <person name="Pelaez J."/>
            <person name="Aguilar J.M."/>
            <person name="Haji D."/>
            <person name="Matsunaga T."/>
            <person name="Armstrong E.E."/>
            <person name="Zych M."/>
            <person name="Ogawa Y."/>
            <person name="Stamenkovic-Radak M."/>
            <person name="Jelic M."/>
            <person name="Veselinovic M.S."/>
            <person name="Tanaskovic M."/>
            <person name="Eric P."/>
            <person name="Gao J.J."/>
            <person name="Katoh T.K."/>
            <person name="Toda M.J."/>
            <person name="Watabe H."/>
            <person name="Watada M."/>
            <person name="Davis J.S."/>
            <person name="Moyle L.C."/>
            <person name="Manoli G."/>
            <person name="Bertolini E."/>
            <person name="Kostal V."/>
            <person name="Hawley R.S."/>
            <person name="Takahashi A."/>
            <person name="Jones C.D."/>
            <person name="Price D.K."/>
            <person name="Whiteman N."/>
            <person name="Kopp A."/>
            <person name="Matute D.R."/>
            <person name="Petrov D.A."/>
        </authorList>
    </citation>
    <scope>NUCLEOTIDE SEQUENCE [LARGE SCALE GENOMIC DNA]</scope>
</reference>
<feature type="region of interest" description="Disordered" evidence="1">
    <location>
        <begin position="1"/>
        <end position="27"/>
    </location>
</feature>
<dbReference type="RefSeq" id="XP_016971967.1">
    <property type="nucleotide sequence ID" value="XM_017116478.1"/>
</dbReference>
<dbReference type="Proteomes" id="UP001652680">
    <property type="component" value="Unassembled WGS sequence"/>
</dbReference>
<dbReference type="Pfam" id="PF05186">
    <property type="entry name" value="Dpy-30"/>
    <property type="match status" value="1"/>
</dbReference>
<reference evidence="2" key="3">
    <citation type="submission" date="2025-05" db="UniProtKB">
        <authorList>
            <consortium name="EnsemblMetazoa"/>
        </authorList>
    </citation>
    <scope>IDENTIFICATION</scope>
</reference>
<protein>
    <submittedName>
        <fullName evidence="4">Protein dpy-30 homolog</fullName>
    </submittedName>
</protein>
<evidence type="ECO:0000313" key="3">
    <source>
        <dbReference type="Proteomes" id="UP001652680"/>
    </source>
</evidence>
<organism evidence="4">
    <name type="scientific">Drosophila rhopaloa</name>
    <name type="common">Fruit fly</name>
    <dbReference type="NCBI Taxonomy" id="1041015"/>
    <lineage>
        <taxon>Eukaryota</taxon>
        <taxon>Metazoa</taxon>
        <taxon>Ecdysozoa</taxon>
        <taxon>Arthropoda</taxon>
        <taxon>Hexapoda</taxon>
        <taxon>Insecta</taxon>
        <taxon>Pterygota</taxon>
        <taxon>Neoptera</taxon>
        <taxon>Endopterygota</taxon>
        <taxon>Diptera</taxon>
        <taxon>Brachycera</taxon>
        <taxon>Muscomorpha</taxon>
        <taxon>Ephydroidea</taxon>
        <taxon>Drosophilidae</taxon>
        <taxon>Drosophila</taxon>
        <taxon>Sophophora</taxon>
    </lineage>
</organism>
<dbReference type="Gene3D" id="1.20.890.10">
    <property type="entry name" value="cAMP-dependent protein kinase regulatory subunit, dimerization-anchoring domain"/>
    <property type="match status" value="1"/>
</dbReference>
<dbReference type="OrthoDB" id="417678at2759"/>
<dbReference type="InterPro" id="IPR007858">
    <property type="entry name" value="Dpy-30_motif"/>
</dbReference>